<keyword evidence="1" id="KW-0732">Signal</keyword>
<gene>
    <name evidence="2" type="ORF">Mal48_46510</name>
</gene>
<dbReference type="Proteomes" id="UP000315724">
    <property type="component" value="Chromosome"/>
</dbReference>
<dbReference type="InterPro" id="IPR029058">
    <property type="entry name" value="AB_hydrolase_fold"/>
</dbReference>
<reference evidence="2 3" key="1">
    <citation type="submission" date="2019-02" db="EMBL/GenBank/DDBJ databases">
        <title>Deep-cultivation of Planctomycetes and their phenomic and genomic characterization uncovers novel biology.</title>
        <authorList>
            <person name="Wiegand S."/>
            <person name="Jogler M."/>
            <person name="Boedeker C."/>
            <person name="Pinto D."/>
            <person name="Vollmers J."/>
            <person name="Rivas-Marin E."/>
            <person name="Kohn T."/>
            <person name="Peeters S.H."/>
            <person name="Heuer A."/>
            <person name="Rast P."/>
            <person name="Oberbeckmann S."/>
            <person name="Bunk B."/>
            <person name="Jeske O."/>
            <person name="Meyerdierks A."/>
            <person name="Storesund J.E."/>
            <person name="Kallscheuer N."/>
            <person name="Luecker S."/>
            <person name="Lage O.M."/>
            <person name="Pohl T."/>
            <person name="Merkel B.J."/>
            <person name="Hornburger P."/>
            <person name="Mueller R.-W."/>
            <person name="Bruemmer F."/>
            <person name="Labrenz M."/>
            <person name="Spormann A.M."/>
            <person name="Op den Camp H."/>
            <person name="Overmann J."/>
            <person name="Amann R."/>
            <person name="Jetten M.S.M."/>
            <person name="Mascher T."/>
            <person name="Medema M.H."/>
            <person name="Devos D.P."/>
            <person name="Kaster A.-K."/>
            <person name="Ovreas L."/>
            <person name="Rohde M."/>
            <person name="Galperin M.Y."/>
            <person name="Jogler C."/>
        </authorList>
    </citation>
    <scope>NUCLEOTIDE SEQUENCE [LARGE SCALE GENOMIC DNA]</scope>
    <source>
        <strain evidence="2 3">Mal48</strain>
    </source>
</reference>
<evidence type="ECO:0000313" key="2">
    <source>
        <dbReference type="EMBL" id="QDT35375.1"/>
    </source>
</evidence>
<dbReference type="OrthoDB" id="282214at2"/>
<name>A0A517QUR8_9PLAN</name>
<dbReference type="SUPFAM" id="SSF53474">
    <property type="entry name" value="alpha/beta-Hydrolases"/>
    <property type="match status" value="1"/>
</dbReference>
<protein>
    <submittedName>
        <fullName evidence="2">Alpha/beta hydrolase family protein</fullName>
    </submittedName>
</protein>
<feature type="signal peptide" evidence="1">
    <location>
        <begin position="1"/>
        <end position="23"/>
    </location>
</feature>
<dbReference type="EMBL" id="CP036267">
    <property type="protein sequence ID" value="QDT35375.1"/>
    <property type="molecule type" value="Genomic_DNA"/>
</dbReference>
<accession>A0A517QUR8</accession>
<dbReference type="AlphaFoldDB" id="A0A517QUR8"/>
<keyword evidence="3" id="KW-1185">Reference proteome</keyword>
<feature type="chain" id="PRO_5022032040" evidence="1">
    <location>
        <begin position="24"/>
        <end position="309"/>
    </location>
</feature>
<dbReference type="RefSeq" id="WP_145204834.1">
    <property type="nucleotide sequence ID" value="NZ_CP036267.1"/>
</dbReference>
<dbReference type="KEGG" id="tpol:Mal48_46510"/>
<sequence length="309" mass="34325" precursor="true">MHRFVVQLAVLATVFILPCSAIAQEDSQDLVVQAAGDRFPIHITYFPALESAVSGGLSNAPVVVLLHGEKESRLIWNKGSSPRGVNPFPVELQKRGYAVITVDLRKHGESIVEGQKDDVRPDDYGKMILGDMKGVKDFIQEEHQKRKLNMRKMGIVASGFSAPIAAAFAEFDWRQVPYDDAPIPAQRTPRGQDVRVLILVSPDAGAGRARTSKSVGYLKSPKMGVSLQVVVGEEDKTSYRAARSIYQNFTTIKDNDQRAEFVTPKVKDAGIALLRLPVGAAYLPMLKFLDEQLKKRDDPWADRRSRLER</sequence>
<organism evidence="2 3">
    <name type="scientific">Thalassoglobus polymorphus</name>
    <dbReference type="NCBI Taxonomy" id="2527994"/>
    <lineage>
        <taxon>Bacteria</taxon>
        <taxon>Pseudomonadati</taxon>
        <taxon>Planctomycetota</taxon>
        <taxon>Planctomycetia</taxon>
        <taxon>Planctomycetales</taxon>
        <taxon>Planctomycetaceae</taxon>
        <taxon>Thalassoglobus</taxon>
    </lineage>
</organism>
<evidence type="ECO:0000313" key="3">
    <source>
        <dbReference type="Proteomes" id="UP000315724"/>
    </source>
</evidence>
<dbReference type="Gene3D" id="3.40.50.1820">
    <property type="entry name" value="alpha/beta hydrolase"/>
    <property type="match status" value="1"/>
</dbReference>
<evidence type="ECO:0000256" key="1">
    <source>
        <dbReference type="SAM" id="SignalP"/>
    </source>
</evidence>
<dbReference type="GO" id="GO:0016787">
    <property type="term" value="F:hydrolase activity"/>
    <property type="evidence" value="ECO:0007669"/>
    <property type="project" value="UniProtKB-KW"/>
</dbReference>
<keyword evidence="2" id="KW-0378">Hydrolase</keyword>
<proteinExistence type="predicted"/>